<dbReference type="Gene3D" id="2.20.100.10">
    <property type="entry name" value="Thrombospondin type-1 (TSP1) repeat"/>
    <property type="match status" value="1"/>
</dbReference>
<dbReference type="PROSITE" id="PS50092">
    <property type="entry name" value="TSP1"/>
    <property type="match status" value="1"/>
</dbReference>
<proteinExistence type="predicted"/>
<keyword evidence="3" id="KW-1185">Reference proteome</keyword>
<evidence type="ECO:0000313" key="2">
    <source>
        <dbReference type="EMBL" id="KAL0155655.1"/>
    </source>
</evidence>
<evidence type="ECO:0000256" key="1">
    <source>
        <dbReference type="SAM" id="MobiDB-lite"/>
    </source>
</evidence>
<gene>
    <name evidence="2" type="ORF">M9458_049918</name>
</gene>
<protein>
    <submittedName>
        <fullName evidence="2">Uncharacterized protein</fullName>
    </submittedName>
</protein>
<sequence>WSAWSECNKSCGKGHMIRSRMVKLEPQRSRGRNARSASRQEEETGSFGKEESKTEQGVCGRGEL</sequence>
<feature type="non-terminal residue" evidence="2">
    <location>
        <position position="64"/>
    </location>
</feature>
<dbReference type="InterPro" id="IPR000884">
    <property type="entry name" value="TSP1_rpt"/>
</dbReference>
<dbReference type="EMBL" id="JAMKFB020000025">
    <property type="protein sequence ID" value="KAL0155655.1"/>
    <property type="molecule type" value="Genomic_DNA"/>
</dbReference>
<feature type="non-terminal residue" evidence="2">
    <location>
        <position position="1"/>
    </location>
</feature>
<dbReference type="InterPro" id="IPR036383">
    <property type="entry name" value="TSP1_rpt_sf"/>
</dbReference>
<evidence type="ECO:0000313" key="3">
    <source>
        <dbReference type="Proteomes" id="UP001529510"/>
    </source>
</evidence>
<accession>A0ABD0N2Z6</accession>
<dbReference type="Pfam" id="PF00090">
    <property type="entry name" value="TSP_1"/>
    <property type="match status" value="1"/>
</dbReference>
<reference evidence="2 3" key="1">
    <citation type="submission" date="2024-05" db="EMBL/GenBank/DDBJ databases">
        <title>Genome sequencing and assembly of Indian major carp, Cirrhinus mrigala (Hamilton, 1822).</title>
        <authorList>
            <person name="Mohindra V."/>
            <person name="Chowdhury L.M."/>
            <person name="Lal K."/>
            <person name="Jena J.K."/>
        </authorList>
    </citation>
    <scope>NUCLEOTIDE SEQUENCE [LARGE SCALE GENOMIC DNA]</scope>
    <source>
        <strain evidence="2">CM1030</strain>
        <tissue evidence="2">Blood</tissue>
    </source>
</reference>
<organism evidence="2 3">
    <name type="scientific">Cirrhinus mrigala</name>
    <name type="common">Mrigala</name>
    <dbReference type="NCBI Taxonomy" id="683832"/>
    <lineage>
        <taxon>Eukaryota</taxon>
        <taxon>Metazoa</taxon>
        <taxon>Chordata</taxon>
        <taxon>Craniata</taxon>
        <taxon>Vertebrata</taxon>
        <taxon>Euteleostomi</taxon>
        <taxon>Actinopterygii</taxon>
        <taxon>Neopterygii</taxon>
        <taxon>Teleostei</taxon>
        <taxon>Ostariophysi</taxon>
        <taxon>Cypriniformes</taxon>
        <taxon>Cyprinidae</taxon>
        <taxon>Labeoninae</taxon>
        <taxon>Labeonini</taxon>
        <taxon>Cirrhinus</taxon>
    </lineage>
</organism>
<dbReference type="AlphaFoldDB" id="A0ABD0N2Z6"/>
<feature type="region of interest" description="Disordered" evidence="1">
    <location>
        <begin position="18"/>
        <end position="64"/>
    </location>
</feature>
<dbReference type="SUPFAM" id="SSF82895">
    <property type="entry name" value="TSP-1 type 1 repeat"/>
    <property type="match status" value="1"/>
</dbReference>
<dbReference type="Proteomes" id="UP001529510">
    <property type="component" value="Unassembled WGS sequence"/>
</dbReference>
<name>A0ABD0N2Z6_CIRMR</name>
<comment type="caution">
    <text evidence="2">The sequence shown here is derived from an EMBL/GenBank/DDBJ whole genome shotgun (WGS) entry which is preliminary data.</text>
</comment>
<feature type="compositionally biased region" description="Basic and acidic residues" evidence="1">
    <location>
        <begin position="38"/>
        <end position="54"/>
    </location>
</feature>